<dbReference type="EMBL" id="DS547094">
    <property type="protein sequence ID" value="EDR12163.1"/>
    <property type="molecule type" value="Genomic_DNA"/>
</dbReference>
<name>B0CZK9_LACBS</name>
<gene>
    <name evidence="1" type="ORF">LACBIDRAFT_323245</name>
</gene>
<dbReference type="Proteomes" id="UP000001194">
    <property type="component" value="Unassembled WGS sequence"/>
</dbReference>
<evidence type="ECO:0000313" key="1">
    <source>
        <dbReference type="EMBL" id="EDR12163.1"/>
    </source>
</evidence>
<reference evidence="1 2" key="1">
    <citation type="journal article" date="2008" name="Nature">
        <title>The genome of Laccaria bicolor provides insights into mycorrhizal symbiosis.</title>
        <authorList>
            <person name="Martin F."/>
            <person name="Aerts A."/>
            <person name="Ahren D."/>
            <person name="Brun A."/>
            <person name="Danchin E.G.J."/>
            <person name="Duchaussoy F."/>
            <person name="Gibon J."/>
            <person name="Kohler A."/>
            <person name="Lindquist E."/>
            <person name="Pereda V."/>
            <person name="Salamov A."/>
            <person name="Shapiro H.J."/>
            <person name="Wuyts J."/>
            <person name="Blaudez D."/>
            <person name="Buee M."/>
            <person name="Brokstein P."/>
            <person name="Canbaeck B."/>
            <person name="Cohen D."/>
            <person name="Courty P.E."/>
            <person name="Coutinho P.M."/>
            <person name="Delaruelle C."/>
            <person name="Detter J.C."/>
            <person name="Deveau A."/>
            <person name="DiFazio S."/>
            <person name="Duplessis S."/>
            <person name="Fraissinet-Tachet L."/>
            <person name="Lucic E."/>
            <person name="Frey-Klett P."/>
            <person name="Fourrey C."/>
            <person name="Feussner I."/>
            <person name="Gay G."/>
            <person name="Grimwood J."/>
            <person name="Hoegger P.J."/>
            <person name="Jain P."/>
            <person name="Kilaru S."/>
            <person name="Labbe J."/>
            <person name="Lin Y.C."/>
            <person name="Legue V."/>
            <person name="Le Tacon F."/>
            <person name="Marmeisse R."/>
            <person name="Melayah D."/>
            <person name="Montanini B."/>
            <person name="Muratet M."/>
            <person name="Nehls U."/>
            <person name="Niculita-Hirzel H."/>
            <person name="Oudot-Le Secq M.P."/>
            <person name="Peter M."/>
            <person name="Quesneville H."/>
            <person name="Rajashekar B."/>
            <person name="Reich M."/>
            <person name="Rouhier N."/>
            <person name="Schmutz J."/>
            <person name="Yin T."/>
            <person name="Chalot M."/>
            <person name="Henrissat B."/>
            <person name="Kuees U."/>
            <person name="Lucas S."/>
            <person name="Van de Peer Y."/>
            <person name="Podila G.K."/>
            <person name="Polle A."/>
            <person name="Pukkila P.J."/>
            <person name="Richardson P.M."/>
            <person name="Rouze P."/>
            <person name="Sanders I.R."/>
            <person name="Stajich J.E."/>
            <person name="Tunlid A."/>
            <person name="Tuskan G."/>
            <person name="Grigoriev I.V."/>
        </authorList>
    </citation>
    <scope>NUCLEOTIDE SEQUENCE [LARGE SCALE GENOMIC DNA]</scope>
    <source>
        <strain evidence="2">S238N-H82 / ATCC MYA-4686</strain>
    </source>
</reference>
<protein>
    <submittedName>
        <fullName evidence="1">Predicted protein</fullName>
    </submittedName>
</protein>
<dbReference type="OrthoDB" id="2753739at2759"/>
<sequence>MNITDFPQEILDEIFKTFLSFKPRKRVANLTCSALTCKAFLPPCQRYLFSTVRLLANDTTKRDRVLSVGSSADALVRDGTPPFREYIPLTQAFTRLLRSPLLTTLVFSKIACPRPLDECPYVENLSVLGPIDIEFLTLNRANPPIYKPQIKPQIKSLSCEASMKTIQHLFPYFCTEIIQSGEVDISALRQLVLSGERGHSSDLTENLINYVAGTLEDLDCGSVILPPKFKSMPHLRILKRRIILPTNGPPEQKLNQLRDVLTHSTTTSKVIERITINLLVVQMGFQELVHLDWSDVDDVFETPPRTLKEFTLAVNYRGKPLPVLRRDRIAFKSLKERRLPNLTGMASTGPDVFKFSFITL</sequence>
<dbReference type="AlphaFoldDB" id="B0CZK9"/>
<organism evidence="2">
    <name type="scientific">Laccaria bicolor (strain S238N-H82 / ATCC MYA-4686)</name>
    <name type="common">Bicoloured deceiver</name>
    <name type="synonym">Laccaria laccata var. bicolor</name>
    <dbReference type="NCBI Taxonomy" id="486041"/>
    <lineage>
        <taxon>Eukaryota</taxon>
        <taxon>Fungi</taxon>
        <taxon>Dikarya</taxon>
        <taxon>Basidiomycota</taxon>
        <taxon>Agaricomycotina</taxon>
        <taxon>Agaricomycetes</taxon>
        <taxon>Agaricomycetidae</taxon>
        <taxon>Agaricales</taxon>
        <taxon>Agaricineae</taxon>
        <taxon>Hydnangiaceae</taxon>
        <taxon>Laccaria</taxon>
    </lineage>
</organism>
<proteinExistence type="predicted"/>
<dbReference type="KEGG" id="lbc:LACBIDRAFT_323245"/>
<dbReference type="RefSeq" id="XP_001876427.1">
    <property type="nucleotide sequence ID" value="XM_001876392.1"/>
</dbReference>
<accession>B0CZK9</accession>
<evidence type="ECO:0000313" key="2">
    <source>
        <dbReference type="Proteomes" id="UP000001194"/>
    </source>
</evidence>
<dbReference type="GeneID" id="6072165"/>
<dbReference type="HOGENOM" id="CLU_769596_0_0_1"/>
<keyword evidence="2" id="KW-1185">Reference proteome</keyword>
<dbReference type="InParanoid" id="B0CZK9"/>